<reference evidence="1" key="1">
    <citation type="journal article" date="2014" name="Int. J. Syst. Evol. Microbiol.">
        <title>Complete genome sequence of Corynebacterium casei LMG S-19264T (=DSM 44701T), isolated from a smear-ripened cheese.</title>
        <authorList>
            <consortium name="US DOE Joint Genome Institute (JGI-PGF)"/>
            <person name="Walter F."/>
            <person name="Albersmeier A."/>
            <person name="Kalinowski J."/>
            <person name="Ruckert C."/>
        </authorList>
    </citation>
    <scope>NUCLEOTIDE SEQUENCE</scope>
    <source>
        <strain evidence="1">CGMCC 1.12153</strain>
    </source>
</reference>
<proteinExistence type="predicted"/>
<dbReference type="RefSeq" id="WP_188376279.1">
    <property type="nucleotide sequence ID" value="NZ_BMEL01000001.1"/>
</dbReference>
<sequence length="117" mass="13874">MADVFDFDQFKSKKEMKKVTKENIVYEIFLSTVTYVQRHSVVYYDNPLEYITTDTSLYDLFKGDHTSFFTAFEELIQYWNIDIDLKETLPADQEFDRFSTIGDVCMFIERRVDGSNA</sequence>
<dbReference type="Proteomes" id="UP000660110">
    <property type="component" value="Unassembled WGS sequence"/>
</dbReference>
<keyword evidence="2" id="KW-1185">Reference proteome</keyword>
<dbReference type="EMBL" id="BMEL01000001">
    <property type="protein sequence ID" value="GGF12647.1"/>
    <property type="molecule type" value="Genomic_DNA"/>
</dbReference>
<organism evidence="1 2">
    <name type="scientific">Halobacillus andaensis</name>
    <dbReference type="NCBI Taxonomy" id="1176239"/>
    <lineage>
        <taxon>Bacteria</taxon>
        <taxon>Bacillati</taxon>
        <taxon>Bacillota</taxon>
        <taxon>Bacilli</taxon>
        <taxon>Bacillales</taxon>
        <taxon>Bacillaceae</taxon>
        <taxon>Halobacillus</taxon>
    </lineage>
</organism>
<accession>A0A917AZV9</accession>
<gene>
    <name evidence="1" type="ORF">GCM10010954_09230</name>
</gene>
<evidence type="ECO:0000313" key="1">
    <source>
        <dbReference type="EMBL" id="GGF12647.1"/>
    </source>
</evidence>
<evidence type="ECO:0000313" key="2">
    <source>
        <dbReference type="Proteomes" id="UP000660110"/>
    </source>
</evidence>
<name>A0A917AZV9_HALAA</name>
<reference evidence="1" key="2">
    <citation type="submission" date="2020-09" db="EMBL/GenBank/DDBJ databases">
        <authorList>
            <person name="Sun Q."/>
            <person name="Zhou Y."/>
        </authorList>
    </citation>
    <scope>NUCLEOTIDE SEQUENCE</scope>
    <source>
        <strain evidence="1">CGMCC 1.12153</strain>
    </source>
</reference>
<protein>
    <submittedName>
        <fullName evidence="1">Uncharacterized protein</fullName>
    </submittedName>
</protein>
<comment type="caution">
    <text evidence="1">The sequence shown here is derived from an EMBL/GenBank/DDBJ whole genome shotgun (WGS) entry which is preliminary data.</text>
</comment>
<dbReference type="AlphaFoldDB" id="A0A917AZV9"/>